<evidence type="ECO:0000313" key="4">
    <source>
        <dbReference type="Proteomes" id="UP000677082"/>
    </source>
</evidence>
<dbReference type="Proteomes" id="UP000677082">
    <property type="component" value="Unassembled WGS sequence"/>
</dbReference>
<dbReference type="Gene3D" id="3.40.50.300">
    <property type="entry name" value="P-loop containing nucleotide triphosphate hydrolases"/>
    <property type="match status" value="1"/>
</dbReference>
<name>A0A920BPI3_9ACTN</name>
<dbReference type="InterPro" id="IPR027417">
    <property type="entry name" value="P-loop_NTPase"/>
</dbReference>
<dbReference type="InterPro" id="IPR019734">
    <property type="entry name" value="TPR_rpt"/>
</dbReference>
<proteinExistence type="predicted"/>
<dbReference type="SUPFAM" id="SSF52540">
    <property type="entry name" value="P-loop containing nucleoside triphosphate hydrolases"/>
    <property type="match status" value="1"/>
</dbReference>
<comment type="caution">
    <text evidence="3">The sequence shown here is derived from an EMBL/GenBank/DDBJ whole genome shotgun (WGS) entry which is preliminary data.</text>
</comment>
<keyword evidence="2" id="KW-1133">Transmembrane helix</keyword>
<dbReference type="Pfam" id="PF13374">
    <property type="entry name" value="TPR_10"/>
    <property type="match status" value="2"/>
</dbReference>
<dbReference type="Pfam" id="PF13424">
    <property type="entry name" value="TPR_12"/>
    <property type="match status" value="3"/>
</dbReference>
<gene>
    <name evidence="3" type="ORF">Ato02nite_082570</name>
</gene>
<dbReference type="PANTHER" id="PTHR46082:SF6">
    <property type="entry name" value="AAA+ ATPASE DOMAIN-CONTAINING PROTEIN-RELATED"/>
    <property type="match status" value="1"/>
</dbReference>
<sequence>MSTNSRQRKDRLTILVVVLSPVVANLAALALQLATMADTSRLPAIVAPVRNHPWLGYLVFTLASALFAAYVWRRDRRPGNRHTHANVPLQAAADLPMTASPTGSGHIRPPTGDLPPLRGRDEQMTWLAQHRRGCSKRVHILTGLGGCGKTTVALAFAASMTREHVTVWWIRARSPQSYVEGMLAVASAAGAPDAAVQRSRELGAVEVAWHALMQYEEPYVLVIDGADDPALLAPDGHTALVRGENAFVLVTSRVVENEAWGREAEVVPLPPLSLTDAAALLLDRIPRRAASAASDAEEVAKRLGRLPLALHLAGRYLGSGVADSDLKRYLRILDNESVRIVDIAARTEGGEAEQQVFHTWEVSLAALEAHGNTHARRLLRYLSMFSAGQPIPVELADWRVLHRAGLLTNNPDDAHDVQFRALSGLKKFGLLQPLDDERSAYKEIDVVAIHPLVAEVSLLRLTEEGENATLLLVAAASALREACDGLDASDPEHWPVWQLLVPHASALLERVELADGGGLRNVLDAIAPIVRQLRMFGLYTVARSLAAQAAAAAEGAGGDQTALLLRARHDLALVQFDCGDFSEAYRLHVQNLSANEENTAAALSTMHHLGLALQAQGHIEQAESMLRGVLDRRVRRFGDNHPAAMSVRHDLASVLHATGKFVEAEQLLREVLSDRNQRLGPTHPDTLSTLHALAYARQAQGDVDGATTLFQKVLAERRLRLGETHPNTLITRHNLAWLVHLSGDYSGAERQLRSVLSDQIDRLGKDHPHTLATQANIAWVLLLQGKYADSYALFDIVLRKRQARLGPDHPDTLTTRGNIAWLRNEEGRWREAEELLRELVRDRIRVLGENHPRTLTTRHNLAQALRSQGNLQEADQIFTDVLRRQEDTLGSTNPSALATKHNRALVWQAQGRLAESEQQLREVLTAQTELLGETHPDVRKTRANLTGVLRNRGVRQRGWRSALLPGPHRRNR</sequence>
<dbReference type="SMART" id="SM00028">
    <property type="entry name" value="TPR"/>
    <property type="match status" value="5"/>
</dbReference>
<dbReference type="RefSeq" id="WP_213012126.1">
    <property type="nucleotide sequence ID" value="NZ_BOQN01000118.1"/>
</dbReference>
<dbReference type="InterPro" id="IPR011990">
    <property type="entry name" value="TPR-like_helical_dom_sf"/>
</dbReference>
<protein>
    <submittedName>
        <fullName evidence="3">ATP-binding protein</fullName>
    </submittedName>
</protein>
<dbReference type="PANTHER" id="PTHR46082">
    <property type="entry name" value="ATP/GTP-BINDING PROTEIN-RELATED"/>
    <property type="match status" value="1"/>
</dbReference>
<keyword evidence="3" id="KW-0547">Nucleotide-binding</keyword>
<dbReference type="GO" id="GO:0005524">
    <property type="term" value="F:ATP binding"/>
    <property type="evidence" value="ECO:0007669"/>
    <property type="project" value="UniProtKB-KW"/>
</dbReference>
<keyword evidence="2" id="KW-0472">Membrane</keyword>
<dbReference type="SUPFAM" id="SSF48452">
    <property type="entry name" value="TPR-like"/>
    <property type="match status" value="3"/>
</dbReference>
<dbReference type="AlphaFoldDB" id="A0A920BPI3"/>
<evidence type="ECO:0000256" key="1">
    <source>
        <dbReference type="SAM" id="MobiDB-lite"/>
    </source>
</evidence>
<keyword evidence="3" id="KW-0067">ATP-binding</keyword>
<keyword evidence="4" id="KW-1185">Reference proteome</keyword>
<accession>A0A920BPI3</accession>
<dbReference type="InterPro" id="IPR053137">
    <property type="entry name" value="NLR-like"/>
</dbReference>
<reference evidence="3 4" key="1">
    <citation type="submission" date="2021-03" db="EMBL/GenBank/DDBJ databases">
        <title>Whole genome shotgun sequence of Actinoplanes toevensis NBRC 105298.</title>
        <authorList>
            <person name="Komaki H."/>
            <person name="Tamura T."/>
        </authorList>
    </citation>
    <scope>NUCLEOTIDE SEQUENCE [LARGE SCALE GENOMIC DNA]</scope>
    <source>
        <strain evidence="3 4">NBRC 105298</strain>
    </source>
</reference>
<keyword evidence="2" id="KW-0812">Transmembrane</keyword>
<dbReference type="EMBL" id="BOQN01000118">
    <property type="protein sequence ID" value="GIM96464.1"/>
    <property type="molecule type" value="Genomic_DNA"/>
</dbReference>
<evidence type="ECO:0000313" key="3">
    <source>
        <dbReference type="EMBL" id="GIM96464.1"/>
    </source>
</evidence>
<feature type="transmembrane region" description="Helical" evidence="2">
    <location>
        <begin position="12"/>
        <end position="34"/>
    </location>
</feature>
<organism evidence="3 4">
    <name type="scientific">Paractinoplanes toevensis</name>
    <dbReference type="NCBI Taxonomy" id="571911"/>
    <lineage>
        <taxon>Bacteria</taxon>
        <taxon>Bacillati</taxon>
        <taxon>Actinomycetota</taxon>
        <taxon>Actinomycetes</taxon>
        <taxon>Micromonosporales</taxon>
        <taxon>Micromonosporaceae</taxon>
        <taxon>Paractinoplanes</taxon>
    </lineage>
</organism>
<dbReference type="Gene3D" id="1.25.40.10">
    <property type="entry name" value="Tetratricopeptide repeat domain"/>
    <property type="match status" value="2"/>
</dbReference>
<evidence type="ECO:0000256" key="2">
    <source>
        <dbReference type="SAM" id="Phobius"/>
    </source>
</evidence>
<feature type="region of interest" description="Disordered" evidence="1">
    <location>
        <begin position="98"/>
        <end position="119"/>
    </location>
</feature>
<feature type="transmembrane region" description="Helical" evidence="2">
    <location>
        <begin position="54"/>
        <end position="72"/>
    </location>
</feature>